<dbReference type="OrthoDB" id="3026777at2759"/>
<dbReference type="PANTHER" id="PTHR23507">
    <property type="entry name" value="ZGC:174356"/>
    <property type="match status" value="1"/>
</dbReference>
<comment type="subcellular location">
    <subcellularLocation>
        <location evidence="1">Membrane</location>
        <topology evidence="1">Multi-pass membrane protein</topology>
    </subcellularLocation>
</comment>
<dbReference type="SUPFAM" id="SSF103473">
    <property type="entry name" value="MFS general substrate transporter"/>
    <property type="match status" value="1"/>
</dbReference>
<dbReference type="InterPro" id="IPR011701">
    <property type="entry name" value="MFS"/>
</dbReference>
<accession>A0A6P8ZKI1</accession>
<reference evidence="8 9" key="1">
    <citation type="submission" date="2025-04" db="UniProtKB">
        <authorList>
            <consortium name="RefSeq"/>
        </authorList>
    </citation>
    <scope>IDENTIFICATION</scope>
    <source>
        <tissue evidence="8 9">Total insect</tissue>
    </source>
</reference>
<evidence type="ECO:0000256" key="6">
    <source>
        <dbReference type="SAM" id="Phobius"/>
    </source>
</evidence>
<keyword evidence="4 6" id="KW-0472">Membrane</keyword>
<evidence type="ECO:0000256" key="5">
    <source>
        <dbReference type="SAM" id="MobiDB-lite"/>
    </source>
</evidence>
<dbReference type="Pfam" id="PF07690">
    <property type="entry name" value="MFS_1"/>
    <property type="match status" value="1"/>
</dbReference>
<feature type="transmembrane region" description="Helical" evidence="6">
    <location>
        <begin position="337"/>
        <end position="358"/>
    </location>
</feature>
<dbReference type="RefSeq" id="XP_034237144.1">
    <property type="nucleotide sequence ID" value="XM_034381253.1"/>
</dbReference>
<feature type="region of interest" description="Disordered" evidence="5">
    <location>
        <begin position="493"/>
        <end position="532"/>
    </location>
</feature>
<feature type="transmembrane region" description="Helical" evidence="6">
    <location>
        <begin position="370"/>
        <end position="390"/>
    </location>
</feature>
<dbReference type="Proteomes" id="UP000515158">
    <property type="component" value="Unplaced"/>
</dbReference>
<dbReference type="Gene3D" id="1.20.1250.20">
    <property type="entry name" value="MFS general substrate transporter like domains"/>
    <property type="match status" value="1"/>
</dbReference>
<dbReference type="GeneID" id="117642752"/>
<keyword evidence="7" id="KW-1185">Reference proteome</keyword>
<feature type="transmembrane region" description="Helical" evidence="6">
    <location>
        <begin position="460"/>
        <end position="481"/>
    </location>
</feature>
<evidence type="ECO:0000256" key="3">
    <source>
        <dbReference type="ARBA" id="ARBA00022989"/>
    </source>
</evidence>
<evidence type="ECO:0000256" key="1">
    <source>
        <dbReference type="ARBA" id="ARBA00004141"/>
    </source>
</evidence>
<feature type="transmembrane region" description="Helical" evidence="6">
    <location>
        <begin position="238"/>
        <end position="259"/>
    </location>
</feature>
<evidence type="ECO:0000313" key="7">
    <source>
        <dbReference type="Proteomes" id="UP000515158"/>
    </source>
</evidence>
<name>A0A6P8ZKI1_THRPL</name>
<keyword evidence="2 6" id="KW-0812">Transmembrane</keyword>
<dbReference type="GO" id="GO:0016020">
    <property type="term" value="C:membrane"/>
    <property type="evidence" value="ECO:0007669"/>
    <property type="project" value="UniProtKB-SubCell"/>
</dbReference>
<feature type="transmembrane region" description="Helical" evidence="6">
    <location>
        <begin position="429"/>
        <end position="448"/>
    </location>
</feature>
<feature type="transmembrane region" description="Helical" evidence="6">
    <location>
        <begin position="177"/>
        <end position="198"/>
    </location>
</feature>
<dbReference type="KEGG" id="tpal:117642752"/>
<keyword evidence="3 6" id="KW-1133">Transmembrane helix</keyword>
<evidence type="ECO:0000256" key="4">
    <source>
        <dbReference type="ARBA" id="ARBA00023136"/>
    </source>
</evidence>
<dbReference type="RefSeq" id="XP_034237143.1">
    <property type="nucleotide sequence ID" value="XM_034381252.1"/>
</dbReference>
<dbReference type="GO" id="GO:0022857">
    <property type="term" value="F:transmembrane transporter activity"/>
    <property type="evidence" value="ECO:0007669"/>
    <property type="project" value="InterPro"/>
</dbReference>
<dbReference type="InterPro" id="IPR036259">
    <property type="entry name" value="MFS_trans_sf"/>
</dbReference>
<evidence type="ECO:0000256" key="2">
    <source>
        <dbReference type="ARBA" id="ARBA00022692"/>
    </source>
</evidence>
<gene>
    <name evidence="8 9" type="primary">LOC117642752</name>
</gene>
<feature type="transmembrane region" description="Helical" evidence="6">
    <location>
        <begin position="143"/>
        <end position="165"/>
    </location>
</feature>
<evidence type="ECO:0000313" key="8">
    <source>
        <dbReference type="RefSeq" id="XP_034237143.1"/>
    </source>
</evidence>
<feature type="transmembrane region" description="Helical" evidence="6">
    <location>
        <begin position="113"/>
        <end position="131"/>
    </location>
</feature>
<feature type="transmembrane region" description="Helical" evidence="6">
    <location>
        <begin position="396"/>
        <end position="417"/>
    </location>
</feature>
<dbReference type="AlphaFoldDB" id="A0A6P8ZKI1"/>
<feature type="transmembrane region" description="Helical" evidence="6">
    <location>
        <begin position="301"/>
        <end position="317"/>
    </location>
</feature>
<dbReference type="PANTHER" id="PTHR23507:SF1">
    <property type="entry name" value="FI18259P1-RELATED"/>
    <property type="match status" value="1"/>
</dbReference>
<feature type="transmembrane region" description="Helical" evidence="6">
    <location>
        <begin position="41"/>
        <end position="60"/>
    </location>
</feature>
<organism evidence="9">
    <name type="scientific">Thrips palmi</name>
    <name type="common">Melon thrips</name>
    <dbReference type="NCBI Taxonomy" id="161013"/>
    <lineage>
        <taxon>Eukaryota</taxon>
        <taxon>Metazoa</taxon>
        <taxon>Ecdysozoa</taxon>
        <taxon>Arthropoda</taxon>
        <taxon>Hexapoda</taxon>
        <taxon>Insecta</taxon>
        <taxon>Pterygota</taxon>
        <taxon>Neoptera</taxon>
        <taxon>Paraneoptera</taxon>
        <taxon>Thysanoptera</taxon>
        <taxon>Terebrantia</taxon>
        <taxon>Thripoidea</taxon>
        <taxon>Thripidae</taxon>
        <taxon>Thrips</taxon>
    </lineage>
</organism>
<feature type="transmembrane region" description="Helical" evidence="6">
    <location>
        <begin position="210"/>
        <end position="232"/>
    </location>
</feature>
<proteinExistence type="predicted"/>
<protein>
    <submittedName>
        <fullName evidence="8 9">Proton-coupled folate transporter-like</fullName>
    </submittedName>
</protein>
<evidence type="ECO:0000313" key="9">
    <source>
        <dbReference type="RefSeq" id="XP_034237144.1"/>
    </source>
</evidence>
<sequence length="532" mass="58408">MAKAEADAAMAEKGGKEARLQLEEPAYTFADMNLRQKCKHIVANITVEPITLLYIVPALLSSLTTQNLNLEKACRVSLNYTDEVCDALAARNFTGEYGTLFSNVAQVVAEMQIWQTPLQSVVPIILVMFVGSWADRRRRRRPFILSPLLGDLISSVGLLLCSIFFSWSLEVAGIIESLVPALFGGMPILFLSVFSYVADVTTPENRTFRIGMVATAVSWGFPIASALSGVAFTTLGFTGVYIVSIALYGLGLAYGYRYIREPHPPVPRPPGVSFLADFCNWRHVWDTVKVALKKRRGSRRLQFYILVLLYFTIQGPIQGEGIVSFLYLTQQFQWEAIAFSAYSTYFIILSAVGNFVATTVFAKWLNMSDCLIGVIAMSSKTVVAPLFALANKSWHVYALTAENILGAGAIITMRGIATKLVDDDELGKVMALLAVVEAVIPLVFRPVYSKAYSASSDTHPGAFFYISCAVNLCGVLLYFVIWRMQKRQAREEAEDAKKNDDLGGVANTAFQGDEGHPASSSNGSANHAVERL</sequence>